<name>A0A1X6PFS5_PORUM</name>
<keyword evidence="3" id="KW-1185">Reference proteome</keyword>
<sequence length="106" mass="11634">MAVRPGLGVCPPRRHRRPPAGGGEWGPRLARAPGPSGPRAPPPPPPPPAAPPVASKRRRPRACDHVPPPPHMPQQRKPKNPARLRQPRRSLLPRHRGAQRQQALRT</sequence>
<proteinExistence type="predicted"/>
<evidence type="ECO:0000313" key="2">
    <source>
        <dbReference type="EMBL" id="OSX79596.1"/>
    </source>
</evidence>
<feature type="region of interest" description="Disordered" evidence="1">
    <location>
        <begin position="1"/>
        <end position="106"/>
    </location>
</feature>
<reference evidence="2 3" key="1">
    <citation type="submission" date="2017-03" db="EMBL/GenBank/DDBJ databases">
        <title>WGS assembly of Porphyra umbilicalis.</title>
        <authorList>
            <person name="Brawley S.H."/>
            <person name="Blouin N.A."/>
            <person name="Ficko-Blean E."/>
            <person name="Wheeler G.L."/>
            <person name="Lohr M."/>
            <person name="Goodson H.V."/>
            <person name="Jenkins J.W."/>
            <person name="Blaby-Haas C.E."/>
            <person name="Helliwell K.E."/>
            <person name="Chan C."/>
            <person name="Marriage T."/>
            <person name="Bhattacharya D."/>
            <person name="Klein A.S."/>
            <person name="Badis Y."/>
            <person name="Brodie J."/>
            <person name="Cao Y."/>
            <person name="Collen J."/>
            <person name="Dittami S.M."/>
            <person name="Gachon C.M."/>
            <person name="Green B.R."/>
            <person name="Karpowicz S."/>
            <person name="Kim J.W."/>
            <person name="Kudahl U."/>
            <person name="Lin S."/>
            <person name="Michel G."/>
            <person name="Mittag M."/>
            <person name="Olson B.J."/>
            <person name="Pangilinan J."/>
            <person name="Peng Y."/>
            <person name="Qiu H."/>
            <person name="Shu S."/>
            <person name="Singer J.T."/>
            <person name="Smith A.G."/>
            <person name="Sprecher B.N."/>
            <person name="Wagner V."/>
            <person name="Wang W."/>
            <person name="Wang Z.-Y."/>
            <person name="Yan J."/>
            <person name="Yarish C."/>
            <person name="Zoeuner-Riek S."/>
            <person name="Zhuang Y."/>
            <person name="Zou Y."/>
            <person name="Lindquist E.A."/>
            <person name="Grimwood J."/>
            <person name="Barry K."/>
            <person name="Rokhsar D.S."/>
            <person name="Schmutz J."/>
            <person name="Stiller J.W."/>
            <person name="Grossman A.R."/>
            <person name="Prochnik S.E."/>
        </authorList>
    </citation>
    <scope>NUCLEOTIDE SEQUENCE [LARGE SCALE GENOMIC DNA]</scope>
    <source>
        <strain evidence="2">4086291</strain>
    </source>
</reference>
<evidence type="ECO:0000313" key="3">
    <source>
        <dbReference type="Proteomes" id="UP000218209"/>
    </source>
</evidence>
<evidence type="ECO:0000256" key="1">
    <source>
        <dbReference type="SAM" id="MobiDB-lite"/>
    </source>
</evidence>
<feature type="compositionally biased region" description="Basic residues" evidence="1">
    <location>
        <begin position="74"/>
        <end position="98"/>
    </location>
</feature>
<feature type="compositionally biased region" description="Pro residues" evidence="1">
    <location>
        <begin position="35"/>
        <end position="51"/>
    </location>
</feature>
<dbReference type="EMBL" id="KV918788">
    <property type="protein sequence ID" value="OSX79596.1"/>
    <property type="molecule type" value="Genomic_DNA"/>
</dbReference>
<dbReference type="AlphaFoldDB" id="A0A1X6PFS5"/>
<protein>
    <submittedName>
        <fullName evidence="2">Uncharacterized protein</fullName>
    </submittedName>
</protein>
<dbReference type="Proteomes" id="UP000218209">
    <property type="component" value="Unassembled WGS sequence"/>
</dbReference>
<accession>A0A1X6PFS5</accession>
<organism evidence="2 3">
    <name type="scientific">Porphyra umbilicalis</name>
    <name type="common">Purple laver</name>
    <name type="synonym">Red alga</name>
    <dbReference type="NCBI Taxonomy" id="2786"/>
    <lineage>
        <taxon>Eukaryota</taxon>
        <taxon>Rhodophyta</taxon>
        <taxon>Bangiophyceae</taxon>
        <taxon>Bangiales</taxon>
        <taxon>Bangiaceae</taxon>
        <taxon>Porphyra</taxon>
    </lineage>
</organism>
<gene>
    <name evidence="2" type="ORF">BU14_0074s0028</name>
</gene>